<evidence type="ECO:0000259" key="5">
    <source>
        <dbReference type="Pfam" id="PF03447"/>
    </source>
</evidence>
<dbReference type="PANTHER" id="PTHR31873:SF6">
    <property type="entry name" value="ASPARTATE DEHYDROGENASE DOMAIN-CONTAINING PROTEIN"/>
    <property type="match status" value="1"/>
</dbReference>
<dbReference type="Pfam" id="PF01958">
    <property type="entry name" value="Asp_DH_C"/>
    <property type="match status" value="1"/>
</dbReference>
<feature type="domain" description="Aspartate/homoserine dehydrogenase NAD-binding" evidence="5">
    <location>
        <begin position="32"/>
        <end position="149"/>
    </location>
</feature>
<dbReference type="InterPro" id="IPR005106">
    <property type="entry name" value="Asp/hSer_DH_NAD-bd"/>
</dbReference>
<evidence type="ECO:0000256" key="2">
    <source>
        <dbReference type="ARBA" id="ARBA00020169"/>
    </source>
</evidence>
<reference evidence="6" key="3">
    <citation type="journal article" date="2021" name="World Allergy Organ. J.">
        <title>Chromosome-level assembly of Dermatophagoides farinae genome and transcriptome reveals two novel allergens Der f 37 and Der f 39.</title>
        <authorList>
            <person name="Chen J."/>
            <person name="Cai Z."/>
            <person name="Fan D."/>
            <person name="Hu J."/>
            <person name="Hou Y."/>
            <person name="He Y."/>
            <person name="Zhang Z."/>
            <person name="Zhao Z."/>
            <person name="Gao P."/>
            <person name="Hu W."/>
            <person name="Sun J."/>
            <person name="Li J."/>
            <person name="Ji K."/>
        </authorList>
    </citation>
    <scope>NUCLEOTIDE SEQUENCE</scope>
    <source>
        <strain evidence="6">JKM2019</strain>
    </source>
</reference>
<dbReference type="GO" id="GO:0009435">
    <property type="term" value="P:NAD+ biosynthetic process"/>
    <property type="evidence" value="ECO:0007669"/>
    <property type="project" value="InterPro"/>
</dbReference>
<comment type="similarity">
    <text evidence="1">Belongs to the L-aspartate dehydrogenase family.</text>
</comment>
<dbReference type="EMBL" id="SDOV01000010">
    <property type="protein sequence ID" value="KAH7636468.1"/>
    <property type="molecule type" value="Genomic_DNA"/>
</dbReference>
<name>A0A922ID85_DERFA</name>
<dbReference type="PANTHER" id="PTHR31873">
    <property type="entry name" value="L-ASPARTATE DEHYDROGENASE-RELATED"/>
    <property type="match status" value="1"/>
</dbReference>
<evidence type="ECO:0000256" key="1">
    <source>
        <dbReference type="ARBA" id="ARBA00008331"/>
    </source>
</evidence>
<evidence type="ECO:0000313" key="7">
    <source>
        <dbReference type="EMBL" id="KAH9528572.1"/>
    </source>
</evidence>
<feature type="region of interest" description="Disordered" evidence="3">
    <location>
        <begin position="200"/>
        <end position="219"/>
    </location>
</feature>
<dbReference type="Gene3D" id="3.40.50.720">
    <property type="entry name" value="NAD(P)-binding Rossmann-like Domain"/>
    <property type="match status" value="1"/>
</dbReference>
<accession>A0A922ID85</accession>
<dbReference type="InterPro" id="IPR036291">
    <property type="entry name" value="NAD(P)-bd_dom_sf"/>
</dbReference>
<dbReference type="OrthoDB" id="4310724at2759"/>
<reference evidence="7" key="1">
    <citation type="submission" date="2013-05" db="EMBL/GenBank/DDBJ databases">
        <authorList>
            <person name="Yim A.K.Y."/>
            <person name="Chan T.F."/>
            <person name="Ji K.M."/>
            <person name="Liu X.Y."/>
            <person name="Zhou J.W."/>
            <person name="Li R.Q."/>
            <person name="Yang K.Y."/>
            <person name="Li J."/>
            <person name="Li M."/>
            <person name="Law P.T.W."/>
            <person name="Wu Y.L."/>
            <person name="Cai Z.L."/>
            <person name="Qin H."/>
            <person name="Bao Y."/>
            <person name="Leung R.K.K."/>
            <person name="Ng P.K.S."/>
            <person name="Zou J."/>
            <person name="Zhong X.J."/>
            <person name="Ran P.X."/>
            <person name="Zhong N.S."/>
            <person name="Liu Z.G."/>
            <person name="Tsui S.K.W."/>
        </authorList>
    </citation>
    <scope>NUCLEOTIDE SEQUENCE</scope>
    <source>
        <strain evidence="7">Derf</strain>
        <tissue evidence="7">Whole organism</tissue>
    </source>
</reference>
<dbReference type="Proteomes" id="UP000790347">
    <property type="component" value="Unassembled WGS sequence"/>
</dbReference>
<keyword evidence="8" id="KW-1185">Reference proteome</keyword>
<evidence type="ECO:0000313" key="6">
    <source>
        <dbReference type="EMBL" id="KAH7636468.1"/>
    </source>
</evidence>
<dbReference type="GO" id="GO:0033735">
    <property type="term" value="F:aspartate dehydrogenase [NAD(P)+] activity"/>
    <property type="evidence" value="ECO:0007669"/>
    <property type="project" value="InterPro"/>
</dbReference>
<evidence type="ECO:0000313" key="8">
    <source>
        <dbReference type="Proteomes" id="UP000790347"/>
    </source>
</evidence>
<dbReference type="SUPFAM" id="SSF55347">
    <property type="entry name" value="Glyceraldehyde-3-phosphate dehydrogenase-like, C-terminal domain"/>
    <property type="match status" value="1"/>
</dbReference>
<dbReference type="EMBL" id="ASGP02000001">
    <property type="protein sequence ID" value="KAH9528572.1"/>
    <property type="molecule type" value="Genomic_DNA"/>
</dbReference>
<organism evidence="7 8">
    <name type="scientific">Dermatophagoides farinae</name>
    <name type="common">American house dust mite</name>
    <dbReference type="NCBI Taxonomy" id="6954"/>
    <lineage>
        <taxon>Eukaryota</taxon>
        <taxon>Metazoa</taxon>
        <taxon>Ecdysozoa</taxon>
        <taxon>Arthropoda</taxon>
        <taxon>Chelicerata</taxon>
        <taxon>Arachnida</taxon>
        <taxon>Acari</taxon>
        <taxon>Acariformes</taxon>
        <taxon>Sarcoptiformes</taxon>
        <taxon>Astigmata</taxon>
        <taxon>Psoroptidia</taxon>
        <taxon>Analgoidea</taxon>
        <taxon>Pyroglyphidae</taxon>
        <taxon>Dermatophagoidinae</taxon>
        <taxon>Dermatophagoides</taxon>
    </lineage>
</organism>
<dbReference type="InterPro" id="IPR002811">
    <property type="entry name" value="Asp_DH"/>
</dbReference>
<feature type="domain" description="Aspartate dehydrogenase" evidence="4">
    <location>
        <begin position="221"/>
        <end position="304"/>
    </location>
</feature>
<gene>
    <name evidence="7" type="ORF">DERF_002507</name>
    <name evidence="6" type="ORF">HUG17_10438</name>
</gene>
<dbReference type="AlphaFoldDB" id="A0A922ID85"/>
<dbReference type="Pfam" id="PF03447">
    <property type="entry name" value="NAD_binding_3"/>
    <property type="match status" value="1"/>
</dbReference>
<sequence length="333" mass="37664">MELANLNQNFVGTPVRSSSFSFVYSIRIGIVGYGKLGQYLVEQIINDGQKYRLDLAFIWNRTALSEETRSKILIRCPLVKFLEAVNQINEIDLVDLIVEVCHPEIVKQYAELFLDKADFLIGSPSALADQEFSQKLTDKLATCHHRMFVARGALWGANDIQMMARRNRLQTVEIRMGFHPRSLRLQDAKLRELNDELIKQDSLNNNNNDNNNASPPPPRSIVLYEGPARELCHIAPNNSNTVATAALLGVGFDHTIGKLISDTSLCDFHRIEIIVRGKPTIDDKQFQVELNRQSPTHSAHNVSSLHTFESFWHSILHCTGSFIRANNLEIQVC</sequence>
<evidence type="ECO:0000256" key="3">
    <source>
        <dbReference type="SAM" id="MobiDB-lite"/>
    </source>
</evidence>
<protein>
    <recommendedName>
        <fullName evidence="2">Aspartate dehydrogenase domain-containing protein</fullName>
    </recommendedName>
</protein>
<comment type="caution">
    <text evidence="7">The sequence shown here is derived from an EMBL/GenBank/DDBJ whole genome shotgun (WGS) entry which is preliminary data.</text>
</comment>
<dbReference type="Proteomes" id="UP000828236">
    <property type="component" value="Unassembled WGS sequence"/>
</dbReference>
<dbReference type="Gene3D" id="3.30.360.10">
    <property type="entry name" value="Dihydrodipicolinate Reductase, domain 2"/>
    <property type="match status" value="1"/>
</dbReference>
<reference evidence="7" key="4">
    <citation type="journal article" date="2022" name="Res Sq">
        <title>Comparative Genomics Reveals Insights into the Divergent Evolution of Astigmatic Mites and Household Pest Adaptations.</title>
        <authorList>
            <person name="Xiong Q."/>
            <person name="Wan A.T.-Y."/>
            <person name="Liu X.-Y."/>
            <person name="Fung C.S.-H."/>
            <person name="Xiao X."/>
            <person name="Malainual N."/>
            <person name="Hou J."/>
            <person name="Wang L."/>
            <person name="Wang M."/>
            <person name="Yang K."/>
            <person name="Cui Y."/>
            <person name="Leung E."/>
            <person name="Nong W."/>
            <person name="Shin S.-K."/>
            <person name="Au S."/>
            <person name="Jeong K.Y."/>
            <person name="Chew F.T."/>
            <person name="Hui J."/>
            <person name="Leung T.F."/>
            <person name="Tungtrongchitr A."/>
            <person name="Zhong N."/>
            <person name="Liu Z."/>
            <person name="Tsui S."/>
        </authorList>
    </citation>
    <scope>NUCLEOTIDE SEQUENCE</scope>
    <source>
        <strain evidence="7">Derf</strain>
        <tissue evidence="7">Whole organism</tissue>
    </source>
</reference>
<reference evidence="6" key="2">
    <citation type="submission" date="2020-06" db="EMBL/GenBank/DDBJ databases">
        <authorList>
            <person name="Ji K."/>
            <person name="Li J."/>
        </authorList>
    </citation>
    <scope>NUCLEOTIDE SEQUENCE</scope>
    <source>
        <strain evidence="6">JKM2019</strain>
        <tissue evidence="6">Whole body</tissue>
    </source>
</reference>
<evidence type="ECO:0000259" key="4">
    <source>
        <dbReference type="Pfam" id="PF01958"/>
    </source>
</evidence>
<dbReference type="GO" id="GO:0050661">
    <property type="term" value="F:NADP binding"/>
    <property type="evidence" value="ECO:0007669"/>
    <property type="project" value="InterPro"/>
</dbReference>
<proteinExistence type="inferred from homology"/>
<dbReference type="SUPFAM" id="SSF51735">
    <property type="entry name" value="NAD(P)-binding Rossmann-fold domains"/>
    <property type="match status" value="1"/>
</dbReference>